<feature type="transmembrane region" description="Helical" evidence="7">
    <location>
        <begin position="38"/>
        <end position="59"/>
    </location>
</feature>
<protein>
    <submittedName>
        <fullName evidence="8">Uncharacterized protein</fullName>
    </submittedName>
</protein>
<dbReference type="EMBL" id="CADCTU010000641">
    <property type="protein sequence ID" value="CAA9339832.1"/>
    <property type="molecule type" value="Genomic_DNA"/>
</dbReference>
<evidence type="ECO:0000256" key="7">
    <source>
        <dbReference type="SAM" id="Phobius"/>
    </source>
</evidence>
<evidence type="ECO:0000256" key="4">
    <source>
        <dbReference type="ARBA" id="ARBA00022692"/>
    </source>
</evidence>
<keyword evidence="5 7" id="KW-1133">Transmembrane helix</keyword>
<reference evidence="8" key="1">
    <citation type="submission" date="2020-02" db="EMBL/GenBank/DDBJ databases">
        <authorList>
            <person name="Meier V. D."/>
        </authorList>
    </citation>
    <scope>NUCLEOTIDE SEQUENCE</scope>
    <source>
        <strain evidence="8">AVDCRST_MAG11</strain>
    </source>
</reference>
<proteinExistence type="inferred from homology"/>
<dbReference type="Pfam" id="PF03601">
    <property type="entry name" value="Cons_hypoth698"/>
    <property type="match status" value="1"/>
</dbReference>
<evidence type="ECO:0000256" key="3">
    <source>
        <dbReference type="ARBA" id="ARBA00022475"/>
    </source>
</evidence>
<feature type="transmembrane region" description="Helical" evidence="7">
    <location>
        <begin position="71"/>
        <end position="91"/>
    </location>
</feature>
<keyword evidence="6 7" id="KW-0472">Membrane</keyword>
<dbReference type="PANTHER" id="PTHR30106">
    <property type="entry name" value="INNER MEMBRANE PROTEIN YEIH-RELATED"/>
    <property type="match status" value="1"/>
</dbReference>
<dbReference type="PANTHER" id="PTHR30106:SF2">
    <property type="entry name" value="UPF0324 INNER MEMBRANE PROTEIN YEIH"/>
    <property type="match status" value="1"/>
</dbReference>
<evidence type="ECO:0000256" key="6">
    <source>
        <dbReference type="ARBA" id="ARBA00023136"/>
    </source>
</evidence>
<evidence type="ECO:0000256" key="1">
    <source>
        <dbReference type="ARBA" id="ARBA00004651"/>
    </source>
</evidence>
<dbReference type="GO" id="GO:0005886">
    <property type="term" value="C:plasma membrane"/>
    <property type="evidence" value="ECO:0007669"/>
    <property type="project" value="UniProtKB-SubCell"/>
</dbReference>
<dbReference type="AlphaFoldDB" id="A0A6J4LQH5"/>
<evidence type="ECO:0000256" key="2">
    <source>
        <dbReference type="ARBA" id="ARBA00007977"/>
    </source>
</evidence>
<comment type="similarity">
    <text evidence="2">Belongs to the UPF0324 family.</text>
</comment>
<evidence type="ECO:0000313" key="8">
    <source>
        <dbReference type="EMBL" id="CAA9339832.1"/>
    </source>
</evidence>
<name>A0A6J4LQH5_9BACT</name>
<organism evidence="8">
    <name type="scientific">uncultured Gemmatimonadaceae bacterium</name>
    <dbReference type="NCBI Taxonomy" id="246130"/>
    <lineage>
        <taxon>Bacteria</taxon>
        <taxon>Pseudomonadati</taxon>
        <taxon>Gemmatimonadota</taxon>
        <taxon>Gemmatimonadia</taxon>
        <taxon>Gemmatimonadales</taxon>
        <taxon>Gemmatimonadaceae</taxon>
        <taxon>environmental samples</taxon>
    </lineage>
</organism>
<evidence type="ECO:0000256" key="5">
    <source>
        <dbReference type="ARBA" id="ARBA00022989"/>
    </source>
</evidence>
<feature type="non-terminal residue" evidence="8">
    <location>
        <position position="93"/>
    </location>
</feature>
<keyword evidence="4 7" id="KW-0812">Transmembrane</keyword>
<comment type="subcellular location">
    <subcellularLocation>
        <location evidence="1">Cell membrane</location>
        <topology evidence="1">Multi-pass membrane protein</topology>
    </subcellularLocation>
</comment>
<dbReference type="InterPro" id="IPR018383">
    <property type="entry name" value="UPF0324_pro"/>
</dbReference>
<sequence>MRHPGQGTAAPTPVLPLKSRQVVSEWALSLADAGATGLVALPLVLACIGAALLLVRALARALSLPARLGTLVAVGTSICGVTAIVATAPAIDA</sequence>
<accession>A0A6J4LQH5</accession>
<gene>
    <name evidence="8" type="ORF">AVDCRST_MAG11-2920</name>
</gene>
<keyword evidence="3" id="KW-1003">Cell membrane</keyword>